<dbReference type="SUPFAM" id="SSF55874">
    <property type="entry name" value="ATPase domain of HSP90 chaperone/DNA topoisomerase II/histidine kinase"/>
    <property type="match status" value="1"/>
</dbReference>
<reference evidence="4" key="1">
    <citation type="journal article" date="2019" name="Int. J. Syst. Evol. Microbiol.">
        <title>The Global Catalogue of Microorganisms (GCM) 10K type strain sequencing project: providing services to taxonomists for standard genome sequencing and annotation.</title>
        <authorList>
            <consortium name="The Broad Institute Genomics Platform"/>
            <consortium name="The Broad Institute Genome Sequencing Center for Infectious Disease"/>
            <person name="Wu L."/>
            <person name="Ma J."/>
        </authorList>
    </citation>
    <scope>NUCLEOTIDE SEQUENCE [LARGE SCALE GENOMIC DNA]</scope>
    <source>
        <strain evidence="4">CGMCC 4.7275</strain>
    </source>
</reference>
<evidence type="ECO:0000313" key="4">
    <source>
        <dbReference type="Proteomes" id="UP000660265"/>
    </source>
</evidence>
<dbReference type="Proteomes" id="UP000660265">
    <property type="component" value="Unassembled WGS sequence"/>
</dbReference>
<dbReference type="CDD" id="cd16936">
    <property type="entry name" value="HATPase_RsbW-like"/>
    <property type="match status" value="1"/>
</dbReference>
<accession>A0ABQ2ERW3</accession>
<gene>
    <name evidence="3" type="ORF">GCM10011583_58540</name>
</gene>
<keyword evidence="3" id="KW-0067">ATP-binding</keyword>
<dbReference type="PANTHER" id="PTHR35526">
    <property type="entry name" value="ANTI-SIGMA-F FACTOR RSBW-RELATED"/>
    <property type="match status" value="1"/>
</dbReference>
<dbReference type="InterPro" id="IPR003594">
    <property type="entry name" value="HATPase_dom"/>
</dbReference>
<keyword evidence="3" id="KW-0547">Nucleotide-binding</keyword>
<sequence length="146" mass="15538">MGQVEGGAVVLRWRRHPSSVGLARLELRKALAVWGLSALEDSAVLVLSELVTNAVRHARVPTGREIETRFLPSGLPAPDGLRIEVHDASALRPYRRTEDPDACDGRGLPIVDAADAWGVSDRAGVGKMVWAVWRSPGSGDGGGRGV</sequence>
<keyword evidence="1" id="KW-0723">Serine/threonine-protein kinase</keyword>
<dbReference type="InterPro" id="IPR036890">
    <property type="entry name" value="HATPase_C_sf"/>
</dbReference>
<feature type="domain" description="Histidine kinase/HSP90-like ATPase" evidence="2">
    <location>
        <begin position="17"/>
        <end position="133"/>
    </location>
</feature>
<dbReference type="GO" id="GO:0005524">
    <property type="term" value="F:ATP binding"/>
    <property type="evidence" value="ECO:0007669"/>
    <property type="project" value="UniProtKB-KW"/>
</dbReference>
<name>A0ABQ2ERW3_9ACTN</name>
<dbReference type="Pfam" id="PF13581">
    <property type="entry name" value="HATPase_c_2"/>
    <property type="match status" value="1"/>
</dbReference>
<evidence type="ECO:0000313" key="3">
    <source>
        <dbReference type="EMBL" id="GGK19033.1"/>
    </source>
</evidence>
<proteinExistence type="predicted"/>
<dbReference type="EMBL" id="BMMV01000023">
    <property type="protein sequence ID" value="GGK19033.1"/>
    <property type="molecule type" value="Genomic_DNA"/>
</dbReference>
<keyword evidence="1" id="KW-0418">Kinase</keyword>
<organism evidence="3 4">
    <name type="scientific">Streptomyces camponoticapitis</name>
    <dbReference type="NCBI Taxonomy" id="1616125"/>
    <lineage>
        <taxon>Bacteria</taxon>
        <taxon>Bacillati</taxon>
        <taxon>Actinomycetota</taxon>
        <taxon>Actinomycetes</taxon>
        <taxon>Kitasatosporales</taxon>
        <taxon>Streptomycetaceae</taxon>
        <taxon>Streptomyces</taxon>
    </lineage>
</organism>
<comment type="caution">
    <text evidence="3">The sequence shown here is derived from an EMBL/GenBank/DDBJ whole genome shotgun (WGS) entry which is preliminary data.</text>
</comment>
<keyword evidence="1" id="KW-0808">Transferase</keyword>
<evidence type="ECO:0000259" key="2">
    <source>
        <dbReference type="Pfam" id="PF13581"/>
    </source>
</evidence>
<dbReference type="RefSeq" id="WP_189110572.1">
    <property type="nucleotide sequence ID" value="NZ_BMMV01000023.1"/>
</dbReference>
<protein>
    <submittedName>
        <fullName evidence="3">ATP-binding protein</fullName>
    </submittedName>
</protein>
<dbReference type="Gene3D" id="3.30.565.10">
    <property type="entry name" value="Histidine kinase-like ATPase, C-terminal domain"/>
    <property type="match status" value="1"/>
</dbReference>
<dbReference type="InterPro" id="IPR050267">
    <property type="entry name" value="Anti-sigma-factor_SerPK"/>
</dbReference>
<evidence type="ECO:0000256" key="1">
    <source>
        <dbReference type="ARBA" id="ARBA00022527"/>
    </source>
</evidence>
<keyword evidence="4" id="KW-1185">Reference proteome</keyword>
<dbReference type="PANTHER" id="PTHR35526:SF3">
    <property type="entry name" value="ANTI-SIGMA-F FACTOR RSBW"/>
    <property type="match status" value="1"/>
</dbReference>